<dbReference type="RefSeq" id="WP_203153796.1">
    <property type="nucleotide sequence ID" value="NZ_JAEPSA010000008.1"/>
</dbReference>
<sequence>MNYTKFHNGNSMPSVGLGVFRVENNDVAKDAVKHAIQSGYRSIDAAFIYGNEVKVGEGIAEGIKAANITREDLFITSKIWIDDYGKDNVQKAYEKSVNLLGLDYLDLYLMHWPGTDLDLLLNTWEGMENLYNLQLVKNIGVSNFNIDHLEILINQANVKPVLNQVEFHPYLTQTELRNYLSKHNIKMESWSPLMNAEILQDETVNRIAKEINKSPAQVIIRWNIDHDVITIPKSVTPSRIEENFEVFNFSLNDDQIKRLDALNENKRIGPNPAEFNG</sequence>
<dbReference type="Proteomes" id="UP000681586">
    <property type="component" value="Unassembled WGS sequence"/>
</dbReference>
<dbReference type="PROSITE" id="PS00063">
    <property type="entry name" value="ALDOKETO_REDUCTASE_3"/>
    <property type="match status" value="1"/>
</dbReference>
<dbReference type="PANTHER" id="PTHR43827:SF3">
    <property type="entry name" value="NADP-DEPENDENT OXIDOREDUCTASE DOMAIN-CONTAINING PROTEIN"/>
    <property type="match status" value="1"/>
</dbReference>
<dbReference type="PRINTS" id="PR00069">
    <property type="entry name" value="ALDKETRDTASE"/>
</dbReference>
<dbReference type="Gene3D" id="3.20.20.100">
    <property type="entry name" value="NADP-dependent oxidoreductase domain"/>
    <property type="match status" value="1"/>
</dbReference>
<name>A0ABS5MMY4_9STAP</name>
<evidence type="ECO:0000256" key="3">
    <source>
        <dbReference type="ARBA" id="ARBA00023002"/>
    </source>
</evidence>
<dbReference type="SUPFAM" id="SSF51430">
    <property type="entry name" value="NAD(P)-linked oxidoreductase"/>
    <property type="match status" value="1"/>
</dbReference>
<keyword evidence="3" id="KW-0560">Oxidoreductase</keyword>
<dbReference type="EMBL" id="JAGXBM010000006">
    <property type="protein sequence ID" value="MBS3697001.1"/>
    <property type="molecule type" value="Genomic_DNA"/>
</dbReference>
<dbReference type="InterPro" id="IPR018170">
    <property type="entry name" value="Aldo/ket_reductase_CS"/>
</dbReference>
<feature type="domain" description="NADP-dependent oxidoreductase" evidence="4">
    <location>
        <begin position="23"/>
        <end position="264"/>
    </location>
</feature>
<keyword evidence="6" id="KW-1185">Reference proteome</keyword>
<dbReference type="PROSITE" id="PS00062">
    <property type="entry name" value="ALDOKETO_REDUCTASE_2"/>
    <property type="match status" value="1"/>
</dbReference>
<dbReference type="PROSITE" id="PS00798">
    <property type="entry name" value="ALDOKETO_REDUCTASE_1"/>
    <property type="match status" value="1"/>
</dbReference>
<dbReference type="PIRSF" id="PIRSF000097">
    <property type="entry name" value="AKR"/>
    <property type="match status" value="1"/>
</dbReference>
<comment type="similarity">
    <text evidence="1">Belongs to the aldo/keto reductase family.</text>
</comment>
<evidence type="ECO:0000256" key="1">
    <source>
        <dbReference type="ARBA" id="ARBA00007905"/>
    </source>
</evidence>
<gene>
    <name evidence="5" type="ORF">JJQ58_05940</name>
</gene>
<evidence type="ECO:0000256" key="2">
    <source>
        <dbReference type="ARBA" id="ARBA00022857"/>
    </source>
</evidence>
<dbReference type="InterPro" id="IPR036812">
    <property type="entry name" value="NAD(P)_OxRdtase_dom_sf"/>
</dbReference>
<reference evidence="5 6" key="1">
    <citation type="submission" date="2021-05" db="EMBL/GenBank/DDBJ databases">
        <title>Staphylococcus fleurettii isolated from lake water in First Nation community in Manitoba, Canada.</title>
        <authorList>
            <person name="Bashar S."/>
            <person name="Murdock A."/>
            <person name="Patidar R."/>
            <person name="Golding G."/>
            <person name="Farenhorst A."/>
            <person name="Kumar A."/>
        </authorList>
    </citation>
    <scope>NUCLEOTIDE SEQUENCE [LARGE SCALE GENOMIC DNA]</scope>
    <source>
        <strain evidence="5 6">SF002</strain>
    </source>
</reference>
<evidence type="ECO:0000313" key="5">
    <source>
        <dbReference type="EMBL" id="MBS3697001.1"/>
    </source>
</evidence>
<evidence type="ECO:0000313" key="6">
    <source>
        <dbReference type="Proteomes" id="UP000681586"/>
    </source>
</evidence>
<dbReference type="InterPro" id="IPR023210">
    <property type="entry name" value="NADP_OxRdtase_dom"/>
</dbReference>
<proteinExistence type="inferred from homology"/>
<evidence type="ECO:0000259" key="4">
    <source>
        <dbReference type="Pfam" id="PF00248"/>
    </source>
</evidence>
<keyword evidence="2" id="KW-0521">NADP</keyword>
<organism evidence="5 6">
    <name type="scientific">Mammaliicoccus fleurettii</name>
    <dbReference type="NCBI Taxonomy" id="150056"/>
    <lineage>
        <taxon>Bacteria</taxon>
        <taxon>Bacillati</taxon>
        <taxon>Bacillota</taxon>
        <taxon>Bacilli</taxon>
        <taxon>Bacillales</taxon>
        <taxon>Staphylococcaceae</taxon>
        <taxon>Mammaliicoccus</taxon>
    </lineage>
</organism>
<accession>A0ABS5MMY4</accession>
<dbReference type="PANTHER" id="PTHR43827">
    <property type="entry name" value="2,5-DIKETO-D-GLUCONIC ACID REDUCTASE"/>
    <property type="match status" value="1"/>
</dbReference>
<comment type="caution">
    <text evidence="5">The sequence shown here is derived from an EMBL/GenBank/DDBJ whole genome shotgun (WGS) entry which is preliminary data.</text>
</comment>
<dbReference type="InterPro" id="IPR020471">
    <property type="entry name" value="AKR"/>
</dbReference>
<dbReference type="Pfam" id="PF00248">
    <property type="entry name" value="Aldo_ket_red"/>
    <property type="match status" value="1"/>
</dbReference>
<protein>
    <submittedName>
        <fullName evidence="5">Aldo/keto reductase</fullName>
    </submittedName>
</protein>